<dbReference type="SUPFAM" id="SSF75569">
    <property type="entry name" value="Archaeal IMP cyclohydrolase PurO"/>
    <property type="match status" value="1"/>
</dbReference>
<dbReference type="UniPathway" id="UPA00074">
    <property type="reaction ID" value="UER00135"/>
</dbReference>
<dbReference type="KEGG" id="tce:A3L02_01965"/>
<evidence type="ECO:0000259" key="5">
    <source>
        <dbReference type="Pfam" id="PF07826"/>
    </source>
</evidence>
<dbReference type="EC" id="3.5.4.10" evidence="3 4"/>
<keyword evidence="1 3" id="KW-0658">Purine biosynthesis</keyword>
<comment type="similarity">
    <text evidence="3">Belongs to the archaeal IMP cyclohydrolase family.</text>
</comment>
<dbReference type="InterPro" id="IPR010191">
    <property type="entry name" value="IMP_cyclohydrolase"/>
</dbReference>
<comment type="function">
    <text evidence="3">Catalyzes the cyclization of 5-formylamidoimidazole-4-carboxamide ribonucleotide to IMP.</text>
</comment>
<dbReference type="AlphaFoldDB" id="A0A218P0H2"/>
<dbReference type="GO" id="GO:0003937">
    <property type="term" value="F:IMP cyclohydrolase activity"/>
    <property type="evidence" value="ECO:0007669"/>
    <property type="project" value="UniProtKB-UniRule"/>
</dbReference>
<dbReference type="NCBIfam" id="NF003167">
    <property type="entry name" value="PRK04151.1"/>
    <property type="match status" value="1"/>
</dbReference>
<evidence type="ECO:0000313" key="7">
    <source>
        <dbReference type="Proteomes" id="UP000197156"/>
    </source>
</evidence>
<dbReference type="HAMAP" id="MF_00705">
    <property type="entry name" value="IMP_cyclohydrol"/>
    <property type="match status" value="1"/>
</dbReference>
<protein>
    <recommendedName>
        <fullName evidence="3 4">IMP cyclohydrolase</fullName>
        <ecNumber evidence="3 4">3.5.4.10</ecNumber>
    </recommendedName>
    <alternativeName>
        <fullName evidence="3">IMP synthase</fullName>
    </alternativeName>
    <alternativeName>
        <fullName evidence="3">Inosinicase</fullName>
    </alternativeName>
</protein>
<keyword evidence="2 3" id="KW-0378">Hydrolase</keyword>
<evidence type="ECO:0000256" key="3">
    <source>
        <dbReference type="HAMAP-Rule" id="MF_00705"/>
    </source>
</evidence>
<dbReference type="InterPro" id="IPR020600">
    <property type="entry name" value="IMP_cyclohydrolase-like"/>
</dbReference>
<dbReference type="Proteomes" id="UP000197156">
    <property type="component" value="Chromosome"/>
</dbReference>
<accession>A0A218P0H2</accession>
<gene>
    <name evidence="3" type="primary">purO</name>
    <name evidence="6" type="ORF">A3L02_01965</name>
</gene>
<dbReference type="Gene3D" id="3.60.20.20">
    <property type="entry name" value="Inosine monophosphate cyclohydrolase-like"/>
    <property type="match status" value="1"/>
</dbReference>
<keyword evidence="7" id="KW-1185">Reference proteome</keyword>
<dbReference type="EMBL" id="CP014854">
    <property type="protein sequence ID" value="ASI98416.1"/>
    <property type="molecule type" value="Genomic_DNA"/>
</dbReference>
<dbReference type="Pfam" id="PF07826">
    <property type="entry name" value="IMP_cyclohyd"/>
    <property type="match status" value="1"/>
</dbReference>
<evidence type="ECO:0000256" key="1">
    <source>
        <dbReference type="ARBA" id="ARBA00022755"/>
    </source>
</evidence>
<dbReference type="PIRSF" id="PIRSF004866">
    <property type="entry name" value="IMP_cclhdr_arch"/>
    <property type="match status" value="1"/>
</dbReference>
<dbReference type="GO" id="GO:0006189">
    <property type="term" value="P:'de novo' IMP biosynthetic process"/>
    <property type="evidence" value="ECO:0007669"/>
    <property type="project" value="UniProtKB-UniRule"/>
</dbReference>
<name>A0A218P0H2_THECE</name>
<dbReference type="OrthoDB" id="92928at2157"/>
<evidence type="ECO:0000256" key="2">
    <source>
        <dbReference type="ARBA" id="ARBA00022801"/>
    </source>
</evidence>
<dbReference type="RefSeq" id="WP_088862375.1">
    <property type="nucleotide sequence ID" value="NZ_CP014854.1"/>
</dbReference>
<dbReference type="NCBIfam" id="TIGR01922">
    <property type="entry name" value="purO_arch"/>
    <property type="match status" value="1"/>
</dbReference>
<feature type="domain" description="Inosine monophosphate cyclohydrolase-like" evidence="5">
    <location>
        <begin position="3"/>
        <end position="188"/>
    </location>
</feature>
<sequence length="196" mass="21949">MRYVGRMLGIGLSGGRPFAFYRLNSRSFPNRKAVIRGNEVYIANQTETDNPYVSYPVVKLLERYAVVSNGLQTAFVAQALEEESPRKALIRTLDALDYERDEYDTPRIAAVVERGKEKGWLGFVGRDELWVRSVKLVEGKAFFTATYNVDGVEGLELSFSKAGELAENVLKLDFAHPVLAIGVVEDGEKWDVAVRP</sequence>
<reference evidence="6 7" key="1">
    <citation type="submission" date="2016-03" db="EMBL/GenBank/DDBJ databases">
        <title>Complete genome sequence of Thermococcus celer.</title>
        <authorList>
            <person name="Oger P.M."/>
        </authorList>
    </citation>
    <scope>NUCLEOTIDE SEQUENCE [LARGE SCALE GENOMIC DNA]</scope>
    <source>
        <strain evidence="6 7">Vu 13</strain>
    </source>
</reference>
<evidence type="ECO:0000313" key="6">
    <source>
        <dbReference type="EMBL" id="ASI98416.1"/>
    </source>
</evidence>
<proteinExistence type="inferred from homology"/>
<dbReference type="GeneID" id="33323478"/>
<dbReference type="InterPro" id="IPR036795">
    <property type="entry name" value="IMP_cyclohydrolase-like_sf"/>
</dbReference>
<comment type="pathway">
    <text evidence="3">Purine metabolism; IMP biosynthesis via de novo pathway; IMP from 5-formamido-1-(5-phospho-D-ribosyl)imidazole-4-carboxamide: step 1/1.</text>
</comment>
<organism evidence="6 7">
    <name type="scientific">Thermococcus celer Vu 13 = JCM 8558</name>
    <dbReference type="NCBI Taxonomy" id="1293037"/>
    <lineage>
        <taxon>Archaea</taxon>
        <taxon>Methanobacteriati</taxon>
        <taxon>Methanobacteriota</taxon>
        <taxon>Thermococci</taxon>
        <taxon>Thermococcales</taxon>
        <taxon>Thermococcaceae</taxon>
        <taxon>Thermococcus</taxon>
    </lineage>
</organism>
<comment type="catalytic activity">
    <reaction evidence="3">
        <text>IMP + H2O = 5-formamido-1-(5-phospho-D-ribosyl)imidazole-4-carboxamide</text>
        <dbReference type="Rhea" id="RHEA:18445"/>
        <dbReference type="ChEBI" id="CHEBI:15377"/>
        <dbReference type="ChEBI" id="CHEBI:58053"/>
        <dbReference type="ChEBI" id="CHEBI:58467"/>
        <dbReference type="EC" id="3.5.4.10"/>
    </reaction>
</comment>
<evidence type="ECO:0000256" key="4">
    <source>
        <dbReference type="NCBIfam" id="TIGR01922"/>
    </source>
</evidence>